<comment type="caution">
    <text evidence="2">The sequence shown here is derived from an EMBL/GenBank/DDBJ whole genome shotgun (WGS) entry which is preliminary data.</text>
</comment>
<keyword evidence="3" id="KW-1185">Reference proteome</keyword>
<sequence>MLSTQHPVSPGRRLFRANPERSTATEKKSRLLKDSQNKSEQDGISVRAAFSMKCGLSNADIQPFVSSSRLFFVKEVNYVNDEATTPQLNSSIIGSWSSHPQAGYSRVTLPSGKLRQGQTTTEN</sequence>
<name>A0ABD0L6U2_9CAEN</name>
<organism evidence="2 3">
    <name type="scientific">Batillaria attramentaria</name>
    <dbReference type="NCBI Taxonomy" id="370345"/>
    <lineage>
        <taxon>Eukaryota</taxon>
        <taxon>Metazoa</taxon>
        <taxon>Spiralia</taxon>
        <taxon>Lophotrochozoa</taxon>
        <taxon>Mollusca</taxon>
        <taxon>Gastropoda</taxon>
        <taxon>Caenogastropoda</taxon>
        <taxon>Sorbeoconcha</taxon>
        <taxon>Cerithioidea</taxon>
        <taxon>Batillariidae</taxon>
        <taxon>Batillaria</taxon>
    </lineage>
</organism>
<gene>
    <name evidence="2" type="ORF">BaRGS_00013433</name>
</gene>
<evidence type="ECO:0000256" key="1">
    <source>
        <dbReference type="SAM" id="MobiDB-lite"/>
    </source>
</evidence>
<evidence type="ECO:0000313" key="3">
    <source>
        <dbReference type="Proteomes" id="UP001519460"/>
    </source>
</evidence>
<proteinExistence type="predicted"/>
<dbReference type="AlphaFoldDB" id="A0ABD0L6U2"/>
<dbReference type="Proteomes" id="UP001519460">
    <property type="component" value="Unassembled WGS sequence"/>
</dbReference>
<protein>
    <submittedName>
        <fullName evidence="2">Uncharacterized protein</fullName>
    </submittedName>
</protein>
<reference evidence="2 3" key="1">
    <citation type="journal article" date="2023" name="Sci. Data">
        <title>Genome assembly of the Korean intertidal mud-creeper Batillaria attramentaria.</title>
        <authorList>
            <person name="Patra A.K."/>
            <person name="Ho P.T."/>
            <person name="Jun S."/>
            <person name="Lee S.J."/>
            <person name="Kim Y."/>
            <person name="Won Y.J."/>
        </authorList>
    </citation>
    <scope>NUCLEOTIDE SEQUENCE [LARGE SCALE GENOMIC DNA]</scope>
    <source>
        <strain evidence="2">Wonlab-2016</strain>
    </source>
</reference>
<feature type="region of interest" description="Disordered" evidence="1">
    <location>
        <begin position="101"/>
        <end position="123"/>
    </location>
</feature>
<accession>A0ABD0L6U2</accession>
<evidence type="ECO:0000313" key="2">
    <source>
        <dbReference type="EMBL" id="KAK7495251.1"/>
    </source>
</evidence>
<feature type="region of interest" description="Disordered" evidence="1">
    <location>
        <begin position="1"/>
        <end position="42"/>
    </location>
</feature>
<feature type="compositionally biased region" description="Basic and acidic residues" evidence="1">
    <location>
        <begin position="23"/>
        <end position="41"/>
    </location>
</feature>
<dbReference type="EMBL" id="JACVVK020000076">
    <property type="protein sequence ID" value="KAK7495251.1"/>
    <property type="molecule type" value="Genomic_DNA"/>
</dbReference>